<dbReference type="CDD" id="cd07247">
    <property type="entry name" value="SgaA_N_like"/>
    <property type="match status" value="1"/>
</dbReference>
<dbReference type="InterPro" id="IPR052164">
    <property type="entry name" value="Anthracycline_SecMetBiosynth"/>
</dbReference>
<dbReference type="EMBL" id="QXED01000013">
    <property type="protein sequence ID" value="RIV18060.1"/>
    <property type="molecule type" value="Genomic_DNA"/>
</dbReference>
<comment type="caution">
    <text evidence="2">The sequence shown here is derived from an EMBL/GenBank/DDBJ whole genome shotgun (WGS) entry which is preliminary data.</text>
</comment>
<evidence type="ECO:0000313" key="2">
    <source>
        <dbReference type="EMBL" id="RIV18060.1"/>
    </source>
</evidence>
<dbReference type="PROSITE" id="PS51819">
    <property type="entry name" value="VOC"/>
    <property type="match status" value="1"/>
</dbReference>
<evidence type="ECO:0000313" key="3">
    <source>
        <dbReference type="Proteomes" id="UP000283523"/>
    </source>
</evidence>
<dbReference type="Gene3D" id="3.10.180.10">
    <property type="entry name" value="2,3-Dihydroxybiphenyl 1,2-Dioxygenase, domain 1"/>
    <property type="match status" value="1"/>
</dbReference>
<proteinExistence type="predicted"/>
<protein>
    <submittedName>
        <fullName evidence="2">VOC family protein</fullName>
    </submittedName>
</protein>
<dbReference type="SUPFAM" id="SSF54593">
    <property type="entry name" value="Glyoxalase/Bleomycin resistance protein/Dihydroxybiphenyl dioxygenase"/>
    <property type="match status" value="1"/>
</dbReference>
<dbReference type="InterPro" id="IPR037523">
    <property type="entry name" value="VOC_core"/>
</dbReference>
<dbReference type="OrthoDB" id="9804235at2"/>
<dbReference type="PANTHER" id="PTHR33993:SF1">
    <property type="entry name" value="GLYOXALASE FAMILY PROTEIN"/>
    <property type="match status" value="1"/>
</dbReference>
<accession>A0A418LXG1</accession>
<dbReference type="AlphaFoldDB" id="A0A418LXG1"/>
<evidence type="ECO:0000259" key="1">
    <source>
        <dbReference type="PROSITE" id="PS51819"/>
    </source>
</evidence>
<sequence length="116" mass="12918">MNATEQNLRIDYIEFPAADLPATQRFYQTVFGWQFEEYGPEYTSFSDGRMTGGFYQADGLRAAQPLVVMYATDLEAVESAVRAAGGAITKAIFSFPGGRRFHFTDPNGNELAVWSE</sequence>
<dbReference type="InterPro" id="IPR004360">
    <property type="entry name" value="Glyas_Fos-R_dOase_dom"/>
</dbReference>
<gene>
    <name evidence="2" type="ORF">DYU11_29325</name>
</gene>
<dbReference type="RefSeq" id="WP_119671311.1">
    <property type="nucleotide sequence ID" value="NZ_QXED01000013.1"/>
</dbReference>
<dbReference type="Proteomes" id="UP000283523">
    <property type="component" value="Unassembled WGS sequence"/>
</dbReference>
<name>A0A418LXG1_9BACT</name>
<dbReference type="Pfam" id="PF00903">
    <property type="entry name" value="Glyoxalase"/>
    <property type="match status" value="1"/>
</dbReference>
<keyword evidence="3" id="KW-1185">Reference proteome</keyword>
<reference evidence="2 3" key="1">
    <citation type="submission" date="2018-08" db="EMBL/GenBank/DDBJ databases">
        <title>Fibrisoma montanum sp. nov., isolated from Danxia mountain soil.</title>
        <authorList>
            <person name="Huang Y."/>
        </authorList>
    </citation>
    <scope>NUCLEOTIDE SEQUENCE [LARGE SCALE GENOMIC DNA]</scope>
    <source>
        <strain evidence="2 3">HYT19</strain>
    </source>
</reference>
<dbReference type="PANTHER" id="PTHR33993">
    <property type="entry name" value="GLYOXALASE-RELATED"/>
    <property type="match status" value="1"/>
</dbReference>
<organism evidence="2 3">
    <name type="scientific">Fibrisoma montanum</name>
    <dbReference type="NCBI Taxonomy" id="2305895"/>
    <lineage>
        <taxon>Bacteria</taxon>
        <taxon>Pseudomonadati</taxon>
        <taxon>Bacteroidota</taxon>
        <taxon>Cytophagia</taxon>
        <taxon>Cytophagales</taxon>
        <taxon>Spirosomataceae</taxon>
        <taxon>Fibrisoma</taxon>
    </lineage>
</organism>
<dbReference type="InterPro" id="IPR029068">
    <property type="entry name" value="Glyas_Bleomycin-R_OHBP_Dase"/>
</dbReference>
<feature type="domain" description="VOC" evidence="1">
    <location>
        <begin position="9"/>
        <end position="116"/>
    </location>
</feature>